<gene>
    <name evidence="3" type="ORF">ACFP0N_03825</name>
</gene>
<evidence type="ECO:0000256" key="1">
    <source>
        <dbReference type="SAM" id="MobiDB-lite"/>
    </source>
</evidence>
<dbReference type="Gene3D" id="3.40.630.30">
    <property type="match status" value="1"/>
</dbReference>
<keyword evidence="4" id="KW-1185">Reference proteome</keyword>
<dbReference type="Pfam" id="PF00583">
    <property type="entry name" value="Acetyltransf_1"/>
    <property type="match status" value="1"/>
</dbReference>
<proteinExistence type="predicted"/>
<reference evidence="4" key="1">
    <citation type="journal article" date="2019" name="Int. J. Syst. Evol. Microbiol.">
        <title>The Global Catalogue of Microorganisms (GCM) 10K type strain sequencing project: providing services to taxonomists for standard genome sequencing and annotation.</title>
        <authorList>
            <consortium name="The Broad Institute Genomics Platform"/>
            <consortium name="The Broad Institute Genome Sequencing Center for Infectious Disease"/>
            <person name="Wu L."/>
            <person name="Ma J."/>
        </authorList>
    </citation>
    <scope>NUCLEOTIDE SEQUENCE [LARGE SCALE GENOMIC DNA]</scope>
    <source>
        <strain evidence="4">CGMCC 4.1469</strain>
    </source>
</reference>
<dbReference type="InterPro" id="IPR016181">
    <property type="entry name" value="Acyl_CoA_acyltransferase"/>
</dbReference>
<evidence type="ECO:0000259" key="2">
    <source>
        <dbReference type="PROSITE" id="PS51186"/>
    </source>
</evidence>
<accession>A0ABW1EQ33</accession>
<protein>
    <submittedName>
        <fullName evidence="3">GNAT family N-acetyltransferase</fullName>
        <ecNumber evidence="3">2.3.-.-</ecNumber>
    </submittedName>
</protein>
<comment type="caution">
    <text evidence="3">The sequence shown here is derived from an EMBL/GenBank/DDBJ whole genome shotgun (WGS) entry which is preliminary data.</text>
</comment>
<dbReference type="EC" id="2.3.-.-" evidence="3"/>
<dbReference type="Proteomes" id="UP001596067">
    <property type="component" value="Unassembled WGS sequence"/>
</dbReference>
<dbReference type="EMBL" id="JBHSOD010000003">
    <property type="protein sequence ID" value="MFC5884115.1"/>
    <property type="molecule type" value="Genomic_DNA"/>
</dbReference>
<feature type="region of interest" description="Disordered" evidence="1">
    <location>
        <begin position="78"/>
        <end position="99"/>
    </location>
</feature>
<dbReference type="PROSITE" id="PS51186">
    <property type="entry name" value="GNAT"/>
    <property type="match status" value="1"/>
</dbReference>
<dbReference type="InterPro" id="IPR000182">
    <property type="entry name" value="GNAT_dom"/>
</dbReference>
<keyword evidence="3" id="KW-0012">Acyltransferase</keyword>
<evidence type="ECO:0000313" key="4">
    <source>
        <dbReference type="Proteomes" id="UP001596067"/>
    </source>
</evidence>
<feature type="domain" description="N-acetyltransferase" evidence="2">
    <location>
        <begin position="5"/>
        <end position="179"/>
    </location>
</feature>
<name>A0ABW1EQ33_9ACTN</name>
<organism evidence="3 4">
    <name type="scientific">Kitasatospora aburaviensis</name>
    <dbReference type="NCBI Taxonomy" id="67265"/>
    <lineage>
        <taxon>Bacteria</taxon>
        <taxon>Bacillati</taxon>
        <taxon>Actinomycetota</taxon>
        <taxon>Actinomycetes</taxon>
        <taxon>Kitasatosporales</taxon>
        <taxon>Streptomycetaceae</taxon>
        <taxon>Kitasatospora</taxon>
    </lineage>
</organism>
<evidence type="ECO:0000313" key="3">
    <source>
        <dbReference type="EMBL" id="MFC5884115.1"/>
    </source>
</evidence>
<keyword evidence="3" id="KW-0808">Transferase</keyword>
<dbReference type="RefSeq" id="WP_313762546.1">
    <property type="nucleotide sequence ID" value="NZ_BAAAVH010000050.1"/>
</dbReference>
<sequence>MSEDIAFRLLADGDWDAVVELEHDAYAADGLSEGRVALQSRARPSPGTCYVLEHRGRVRGYVLSLPYPLYRCPDLTRAEERSHEEGSHEERSHEEGGHHSRNLHLHDLVIAEELRGRDVALRFVRHVRAQAQRQGFERISVVAVRRTDVLLAMLGYRTHREVPVPACYGPRAVYMSMAI</sequence>
<dbReference type="GO" id="GO:0016746">
    <property type="term" value="F:acyltransferase activity"/>
    <property type="evidence" value="ECO:0007669"/>
    <property type="project" value="UniProtKB-KW"/>
</dbReference>
<dbReference type="SUPFAM" id="SSF55729">
    <property type="entry name" value="Acyl-CoA N-acyltransferases (Nat)"/>
    <property type="match status" value="1"/>
</dbReference>